<organism evidence="1 2">
    <name type="scientific">Deinococcus wulumuqiensis</name>
    <dbReference type="NCBI Taxonomy" id="980427"/>
    <lineage>
        <taxon>Bacteria</taxon>
        <taxon>Thermotogati</taxon>
        <taxon>Deinococcota</taxon>
        <taxon>Deinococci</taxon>
        <taxon>Deinococcales</taxon>
        <taxon>Deinococcaceae</taxon>
        <taxon>Deinococcus</taxon>
    </lineage>
</organism>
<evidence type="ECO:0000313" key="1">
    <source>
        <dbReference type="EMBL" id="AXH00687.1"/>
    </source>
</evidence>
<dbReference type="Proteomes" id="UP000253744">
    <property type="component" value="Plasmid pDrdI"/>
</dbReference>
<dbReference type="AlphaFoldDB" id="A0A345ILW4"/>
<geneLocation type="plasmid" evidence="2">
    <name>pdrdi</name>
</geneLocation>
<sequence length="123" mass="12313">METMVAVALLVALTGVAVSQLPRMNRAPDAEQLQTRVGAMLQAAHTQAVGEERQVSVTGAGEGLTLSAGEESEAERFGQAQLSGTVVISAGGSSTGALTVQGLGGSCRKLSLSEIGNVIAGSC</sequence>
<protein>
    <submittedName>
        <fullName evidence="1">Uncharacterized protein</fullName>
    </submittedName>
</protein>
<reference evidence="1 2" key="1">
    <citation type="submission" date="2018-07" db="EMBL/GenBank/DDBJ databases">
        <title>Complete Genome and Methylome Analysis of Deinococcus wulumuqiensis NEB 479.</title>
        <authorList>
            <person name="Fomenkov A."/>
            <person name="Luyten Y."/>
            <person name="Vincze T."/>
            <person name="Anton B.P."/>
            <person name="Clark T."/>
            <person name="Roberts R.J."/>
            <person name="Morgan R.D."/>
        </authorList>
    </citation>
    <scope>NUCLEOTIDE SEQUENCE [LARGE SCALE GENOMIC DNA]</scope>
    <source>
        <strain evidence="1 2">NEB 479</strain>
        <plasmid evidence="2">Plasmid pdrdi</plasmid>
    </source>
</reference>
<gene>
    <name evidence="1" type="ORF">DVJ83_16160</name>
</gene>
<accession>A0A345ILW4</accession>
<dbReference type="EMBL" id="CP031163">
    <property type="protein sequence ID" value="AXH00687.1"/>
    <property type="molecule type" value="Genomic_DNA"/>
</dbReference>
<proteinExistence type="predicted"/>
<evidence type="ECO:0000313" key="2">
    <source>
        <dbReference type="Proteomes" id="UP000253744"/>
    </source>
</evidence>
<keyword evidence="1" id="KW-0614">Plasmid</keyword>
<dbReference type="KEGG" id="dwu:DVJ83_16160"/>
<name>A0A345ILW4_9DEIO</name>